<dbReference type="GO" id="GO:0003677">
    <property type="term" value="F:DNA binding"/>
    <property type="evidence" value="ECO:0007669"/>
    <property type="project" value="UniProtKB-KW"/>
</dbReference>
<evidence type="ECO:0000259" key="6">
    <source>
        <dbReference type="Pfam" id="PF04542"/>
    </source>
</evidence>
<feature type="domain" description="RNA polymerase sigma-70 region 2" evidence="6">
    <location>
        <begin position="34"/>
        <end position="100"/>
    </location>
</feature>
<dbReference type="STRING" id="554083.BKD30_03330"/>
<dbReference type="GO" id="GO:0006352">
    <property type="term" value="P:DNA-templated transcription initiation"/>
    <property type="evidence" value="ECO:0007669"/>
    <property type="project" value="InterPro"/>
</dbReference>
<dbReference type="AlphaFoldDB" id="A0A1R1LJH7"/>
<evidence type="ECO:0000259" key="7">
    <source>
        <dbReference type="Pfam" id="PF04545"/>
    </source>
</evidence>
<dbReference type="InterPro" id="IPR007630">
    <property type="entry name" value="RNA_pol_sigma70_r4"/>
</dbReference>
<dbReference type="PANTHER" id="PTHR43133:SF66">
    <property type="entry name" value="ECF RNA POLYMERASE SIGMA FACTOR SIGK"/>
    <property type="match status" value="1"/>
</dbReference>
<keyword evidence="4" id="KW-0238">DNA-binding</keyword>
<dbReference type="SUPFAM" id="SSF88659">
    <property type="entry name" value="Sigma3 and sigma4 domains of RNA polymerase sigma factors"/>
    <property type="match status" value="1"/>
</dbReference>
<keyword evidence="5" id="KW-0804">Transcription</keyword>
<dbReference type="InterPro" id="IPR039425">
    <property type="entry name" value="RNA_pol_sigma-70-like"/>
</dbReference>
<dbReference type="EMBL" id="MRDE01000016">
    <property type="protein sequence ID" value="OMH27687.1"/>
    <property type="molecule type" value="Genomic_DNA"/>
</dbReference>
<dbReference type="PANTHER" id="PTHR43133">
    <property type="entry name" value="RNA POLYMERASE ECF-TYPE SIGMA FACTO"/>
    <property type="match status" value="1"/>
</dbReference>
<dbReference type="NCBIfam" id="TIGR02937">
    <property type="entry name" value="sigma70-ECF"/>
    <property type="match status" value="1"/>
</dbReference>
<dbReference type="GO" id="GO:0016987">
    <property type="term" value="F:sigma factor activity"/>
    <property type="evidence" value="ECO:0007669"/>
    <property type="project" value="UniProtKB-KW"/>
</dbReference>
<dbReference type="InterPro" id="IPR036388">
    <property type="entry name" value="WH-like_DNA-bd_sf"/>
</dbReference>
<sequence>MMTTSPEPARGSDAHLETLMDRVASGDQDAFSALYDATSGHMFAVIERVLRNRALSEEVLQDAYVQIWQNAGAYEAGRGRVITWCLTLAHRRAVDRVRSVRASRERELAQGAKEYQESYDDVEDTVTTRLESERVDRAMEDLNTGQVTVIKLAYYGGYTQQEIARITDLPLGTVKTRIRDGMKRLRTRLGVRT</sequence>
<dbReference type="InterPro" id="IPR013325">
    <property type="entry name" value="RNA_pol_sigma_r2"/>
</dbReference>
<dbReference type="InterPro" id="IPR013324">
    <property type="entry name" value="RNA_pol_sigma_r3/r4-like"/>
</dbReference>
<keyword evidence="3" id="KW-0731">Sigma factor</keyword>
<dbReference type="Pfam" id="PF04542">
    <property type="entry name" value="Sigma70_r2"/>
    <property type="match status" value="1"/>
</dbReference>
<dbReference type="InterPro" id="IPR007627">
    <property type="entry name" value="RNA_pol_sigma70_r2"/>
</dbReference>
<feature type="domain" description="RNA polymerase sigma-70 region 4" evidence="7">
    <location>
        <begin position="138"/>
        <end position="186"/>
    </location>
</feature>
<evidence type="ECO:0000256" key="5">
    <source>
        <dbReference type="ARBA" id="ARBA00023163"/>
    </source>
</evidence>
<dbReference type="InterPro" id="IPR014284">
    <property type="entry name" value="RNA_pol_sigma-70_dom"/>
</dbReference>
<evidence type="ECO:0000313" key="9">
    <source>
        <dbReference type="Proteomes" id="UP000187085"/>
    </source>
</evidence>
<dbReference type="Proteomes" id="UP000187085">
    <property type="component" value="Unassembled WGS sequence"/>
</dbReference>
<evidence type="ECO:0000256" key="3">
    <source>
        <dbReference type="ARBA" id="ARBA00023082"/>
    </source>
</evidence>
<dbReference type="CDD" id="cd06171">
    <property type="entry name" value="Sigma70_r4"/>
    <property type="match status" value="1"/>
</dbReference>
<dbReference type="Pfam" id="PF04545">
    <property type="entry name" value="Sigma70_r4"/>
    <property type="match status" value="1"/>
</dbReference>
<keyword evidence="2" id="KW-0805">Transcription regulation</keyword>
<comment type="caution">
    <text evidence="8">The sequence shown here is derived from an EMBL/GenBank/DDBJ whole genome shotgun (WGS) entry which is preliminary data.</text>
</comment>
<evidence type="ECO:0000313" key="8">
    <source>
        <dbReference type="EMBL" id="OMH27687.1"/>
    </source>
</evidence>
<accession>A0A1R1LJH7</accession>
<dbReference type="OrthoDB" id="9784272at2"/>
<protein>
    <submittedName>
        <fullName evidence="8">RNA polymerase subunit sigma</fullName>
    </submittedName>
</protein>
<dbReference type="SUPFAM" id="SSF88946">
    <property type="entry name" value="Sigma2 domain of RNA polymerase sigma factors"/>
    <property type="match status" value="1"/>
</dbReference>
<dbReference type="Gene3D" id="1.10.10.10">
    <property type="entry name" value="Winged helix-like DNA-binding domain superfamily/Winged helix DNA-binding domain"/>
    <property type="match status" value="1"/>
</dbReference>
<evidence type="ECO:0000256" key="4">
    <source>
        <dbReference type="ARBA" id="ARBA00023125"/>
    </source>
</evidence>
<gene>
    <name evidence="8" type="ORF">BKD30_03330</name>
</gene>
<proteinExistence type="inferred from homology"/>
<evidence type="ECO:0000256" key="2">
    <source>
        <dbReference type="ARBA" id="ARBA00023015"/>
    </source>
</evidence>
<keyword evidence="9" id="KW-1185">Reference proteome</keyword>
<organism evidence="8 9">
    <name type="scientific">Tersicoccus phoenicis</name>
    <dbReference type="NCBI Taxonomy" id="554083"/>
    <lineage>
        <taxon>Bacteria</taxon>
        <taxon>Bacillati</taxon>
        <taxon>Actinomycetota</taxon>
        <taxon>Actinomycetes</taxon>
        <taxon>Micrococcales</taxon>
        <taxon>Micrococcaceae</taxon>
        <taxon>Tersicoccus</taxon>
    </lineage>
</organism>
<dbReference type="Gene3D" id="1.10.1740.10">
    <property type="match status" value="1"/>
</dbReference>
<reference evidence="8 9" key="1">
    <citation type="submission" date="2016-12" db="EMBL/GenBank/DDBJ databases">
        <title>Draft genome of Tersicoccus phoenicis 1P05MA.</title>
        <authorList>
            <person name="Nakajima Y."/>
            <person name="Yoshizawa S."/>
            <person name="Nakamura K."/>
            <person name="Ogura Y."/>
            <person name="Hayashi T."/>
            <person name="Kogure K."/>
        </authorList>
    </citation>
    <scope>NUCLEOTIDE SEQUENCE [LARGE SCALE GENOMIC DNA]</scope>
    <source>
        <strain evidence="8 9">1p05MA</strain>
    </source>
</reference>
<comment type="similarity">
    <text evidence="1">Belongs to the sigma-70 factor family. ECF subfamily.</text>
</comment>
<name>A0A1R1LJH7_9MICC</name>
<evidence type="ECO:0000256" key="1">
    <source>
        <dbReference type="ARBA" id="ARBA00010641"/>
    </source>
</evidence>